<proteinExistence type="predicted"/>
<dbReference type="Gene3D" id="2.60.40.10">
    <property type="entry name" value="Immunoglobulins"/>
    <property type="match status" value="1"/>
</dbReference>
<dbReference type="RefSeq" id="WP_144334586.1">
    <property type="nucleotide sequence ID" value="NZ_VLPL01000012.1"/>
</dbReference>
<dbReference type="SUPFAM" id="SSF52129">
    <property type="entry name" value="Caspase-like"/>
    <property type="match status" value="1"/>
</dbReference>
<dbReference type="CDD" id="cd02258">
    <property type="entry name" value="Peptidase_C25_N"/>
    <property type="match status" value="1"/>
</dbReference>
<reference evidence="3 4" key="1">
    <citation type="submission" date="2019-07" db="EMBL/GenBank/DDBJ databases">
        <authorList>
            <person name="Huq M.A."/>
        </authorList>
    </citation>
    <scope>NUCLEOTIDE SEQUENCE [LARGE SCALE GENOMIC DNA]</scope>
    <source>
        <strain evidence="3 4">MAH-3</strain>
    </source>
</reference>
<evidence type="ECO:0000313" key="3">
    <source>
        <dbReference type="EMBL" id="TSJ39047.1"/>
    </source>
</evidence>
<protein>
    <recommendedName>
        <fullName evidence="2">Gingipain domain-containing protein</fullName>
    </recommendedName>
</protein>
<dbReference type="InterPro" id="IPR029030">
    <property type="entry name" value="Caspase-like_dom_sf"/>
</dbReference>
<dbReference type="GO" id="GO:0006508">
    <property type="term" value="P:proteolysis"/>
    <property type="evidence" value="ECO:0007669"/>
    <property type="project" value="InterPro"/>
</dbReference>
<dbReference type="EMBL" id="VLPL01000012">
    <property type="protein sequence ID" value="TSJ39047.1"/>
    <property type="molecule type" value="Genomic_DNA"/>
</dbReference>
<accession>A0A556MGI3</accession>
<sequence>MKKLCLILLTLLPVIFAWSQPYGNEWIDYSQKFYGFKIVQTGLYKIDYTTLSNNGVPVSGISPSSFQIFGKDKEIPLYMVDNGDNSFDPGDYFLFYAYKNDGWLDSLMYPNPSQMANPGYSLINDTITYFFSWKNSGSGLRFALQPDQNYSNYTPSNFVRSEFRSQYNNAYCEGLVLDEASGSIYSRGEGYGLPEIAAQTSNVLSDIPIPTPNVYTGPGGISVKLECRVSSNSEGLGSTHPFQHNHHTKLSFGTANLPIIDTTYSSYSQVKKVMTFQAGDLTNGNTNVHHEIIADLNVTVDRQIFTYAMLSYPMLPVSNHQLSQRFFVQNGAVKSRVDLTSFIGSAPLVLSFGSVPRYEVCTVNAGVVQFIIPNNTWSNETEVLVVDINGALPVGPLTPVNGTGTFTDFSSMNTDSALIFVYHPSLASSKDSYAAYRSSMSGGGHNVLSANIEELYLQFSSGIIKHPLAIRRFVDFINDNSIQKPEGLLLIGKGLTIGETRYSPAAFANCLIPPMGYPASDIALTSCLISNNAWEPLVPTGRLSMTSNTEVGNYLSKIEQYEDAQNNPGINFAETKNWQKQLLHFVGGSSAQQQTIFQGYMNDMKHIVEDTLFAGNVTNYFKTSSNPLDPNVVTTVTQKIEDGVSIMNFFGHAAASNNGFEINIDEPSNWNNFGKYPIVIGNSCYNGNIFKSGNSTSENFVNIPNEGAIAFLSTISVGYDSPLAIYSTELYRQFSYKNYGKTFGSQIKSTIRHMYDQAITLTSGALFYETACTQMTLHGDPMLKVNYSTDPEIDIRASDLSLSPNNVNLSVDSVELTFTIRNLGKSIKTPVYVEIRRNFPGSPVDSMKVIFLPRLNYDTIVKRKFPLQPEFSAGVNTFTVSVDIPNVYDEQFEEISNNTASANFFLNIDGMLPIWPYNYAVIPYDTITVKASTINPIAGMRTYRFELDTTDTYDSPQLRRFSVTGLGGVKSVRPDQWLSAFGSPFPLTCTDSTVYFWRVAVDSTTPNWAEYSFQYIPGKRGWGQDHFFQFKNNSFSGLIYDRTNRKRDFIPSELHTVTIDVFDFHSVYNAWSLDNDLVEYATCGVTPYIYVGVLDPIILEPWKTHCPGCGGGNPATSNDDPSMNFGNLNNNGGCRPRFEKWFMFDQTDASSMANFQNMIENGIPDSNYVVIYTPAQTYYSSWDVVAPSVYTLFQNLGFPQINNTNQEKPFAVFFKKGTTSFNQVKIWPQDIVVMTGTSEDGPRLQLNAHVYKPDYAGVEKTPQIGPALQWETLYWRRDSLESPSTDSVRIFIEKYDVLNQLVGTLDTMFTPIDSIINLNGLVNATTYPKIRIGIYNSDKPNLTPAQIDRIHVLYQPVPEAAIDGSSGYFASVGGDTLYEGQGYSFAVDVVNVSEFDMDSLLIDYWLEDQQHVKHVIPYPRQDSLRIHQVLRDTIHFNSIGQPGYNILWMEINPYVNGSLVQTDQLEQYHYNNILQLPIFVVEDNKNPILDVTFNGQHILNGDIIDPTSEILITLKDDNPFLVMDNVNDTTLFGIYLTGPDGVQKRIPFVDANGNTVMQWYPANGQNMKFKIVYPKEFLQDGMYQLFVQGTDRSGNISGDYEYKVSFEVIRESSITQMMNYPNPFSTSTRFVFTLTGTEVPDDIIIRIMTVSGRVIREITEDELGLIRIGRNISEYAWDGKDEFGDQLANGVYLYQVMAKINGEDIKQRESGADQYFKKNFGKMYLMR</sequence>
<dbReference type="Pfam" id="PF01364">
    <property type="entry name" value="Peptidase_C25"/>
    <property type="match status" value="1"/>
</dbReference>
<dbReference type="Gene3D" id="2.60.40.4070">
    <property type="match status" value="1"/>
</dbReference>
<feature type="domain" description="Gingipain" evidence="2">
    <location>
        <begin position="419"/>
        <end position="785"/>
    </location>
</feature>
<name>A0A556MGI3_9FLAO</name>
<dbReference type="OrthoDB" id="9757650at2"/>
<dbReference type="InterPro" id="IPR013783">
    <property type="entry name" value="Ig-like_fold"/>
</dbReference>
<dbReference type="Proteomes" id="UP000316008">
    <property type="component" value="Unassembled WGS sequence"/>
</dbReference>
<keyword evidence="1" id="KW-0732">Signal</keyword>
<organism evidence="3 4">
    <name type="scientific">Fluviicola chungangensis</name>
    <dbReference type="NCBI Taxonomy" id="2597671"/>
    <lineage>
        <taxon>Bacteria</taxon>
        <taxon>Pseudomonadati</taxon>
        <taxon>Bacteroidota</taxon>
        <taxon>Flavobacteriia</taxon>
        <taxon>Flavobacteriales</taxon>
        <taxon>Crocinitomicaceae</taxon>
        <taxon>Fluviicola</taxon>
    </lineage>
</organism>
<keyword evidence="4" id="KW-1185">Reference proteome</keyword>
<feature type="chain" id="PRO_5022046228" description="Gingipain domain-containing protein" evidence="1">
    <location>
        <begin position="20"/>
        <end position="1727"/>
    </location>
</feature>
<dbReference type="GO" id="GO:0008234">
    <property type="term" value="F:cysteine-type peptidase activity"/>
    <property type="evidence" value="ECO:0007669"/>
    <property type="project" value="InterPro"/>
</dbReference>
<dbReference type="InterPro" id="IPR001769">
    <property type="entry name" value="Gingipain"/>
</dbReference>
<feature type="signal peptide" evidence="1">
    <location>
        <begin position="1"/>
        <end position="19"/>
    </location>
</feature>
<evidence type="ECO:0000313" key="4">
    <source>
        <dbReference type="Proteomes" id="UP000316008"/>
    </source>
</evidence>
<comment type="caution">
    <text evidence="3">The sequence shown here is derived from an EMBL/GenBank/DDBJ whole genome shotgun (WGS) entry which is preliminary data.</text>
</comment>
<dbReference type="Gene3D" id="3.40.50.1460">
    <property type="match status" value="1"/>
</dbReference>
<evidence type="ECO:0000259" key="2">
    <source>
        <dbReference type="Pfam" id="PF01364"/>
    </source>
</evidence>
<gene>
    <name evidence="3" type="ORF">FO442_17890</name>
</gene>
<evidence type="ECO:0000256" key="1">
    <source>
        <dbReference type="SAM" id="SignalP"/>
    </source>
</evidence>